<dbReference type="InterPro" id="IPR000529">
    <property type="entry name" value="Ribosomal_bS6"/>
</dbReference>
<protein>
    <submittedName>
        <fullName evidence="4">Uncharacterized protein</fullName>
    </submittedName>
</protein>
<accession>A0A976MBN2</accession>
<evidence type="ECO:0000313" key="5">
    <source>
        <dbReference type="Proteomes" id="UP000244811"/>
    </source>
</evidence>
<dbReference type="GO" id="GO:0003735">
    <property type="term" value="F:structural constituent of ribosome"/>
    <property type="evidence" value="ECO:0007669"/>
    <property type="project" value="InterPro"/>
</dbReference>
<name>A0A976MBN2_THEOR</name>
<dbReference type="Proteomes" id="UP000244811">
    <property type="component" value="Chromosome 3"/>
</dbReference>
<evidence type="ECO:0000256" key="3">
    <source>
        <dbReference type="SAM" id="SignalP"/>
    </source>
</evidence>
<feature type="chain" id="PRO_5037424339" evidence="3">
    <location>
        <begin position="23"/>
        <end position="226"/>
    </location>
</feature>
<dbReference type="EMBL" id="CP056070">
    <property type="protein sequence ID" value="UKK01350.2"/>
    <property type="molecule type" value="Genomic_DNA"/>
</dbReference>
<dbReference type="GO" id="GO:0019843">
    <property type="term" value="F:rRNA binding"/>
    <property type="evidence" value="ECO:0007669"/>
    <property type="project" value="InterPro"/>
</dbReference>
<proteinExistence type="inferred from homology"/>
<dbReference type="PROSITE" id="PS51257">
    <property type="entry name" value="PROKAR_LIPOPROTEIN"/>
    <property type="match status" value="1"/>
</dbReference>
<reference evidence="4" key="1">
    <citation type="submission" date="2022-07" db="EMBL/GenBank/DDBJ databases">
        <title>Evaluation of T. orientalis genome assembly methods using nanopore sequencing and analysis of variation between genomes.</title>
        <authorList>
            <person name="Yam J."/>
            <person name="Micallef M.L."/>
            <person name="Liu M."/>
            <person name="Djordjevic S.P."/>
            <person name="Bogema D.R."/>
            <person name="Jenkins C."/>
        </authorList>
    </citation>
    <scope>NUCLEOTIDE SEQUENCE</scope>
    <source>
        <strain evidence="4">Goon Nure</strain>
    </source>
</reference>
<dbReference type="InterPro" id="IPR014717">
    <property type="entry name" value="Transl_elong_EF1B/ribsomal_bS6"/>
</dbReference>
<evidence type="ECO:0000256" key="2">
    <source>
        <dbReference type="SAM" id="Coils"/>
    </source>
</evidence>
<dbReference type="Gene3D" id="3.30.70.60">
    <property type="match status" value="1"/>
</dbReference>
<feature type="signal peptide" evidence="3">
    <location>
        <begin position="1"/>
        <end position="22"/>
    </location>
</feature>
<dbReference type="SUPFAM" id="SSF54995">
    <property type="entry name" value="Ribosomal protein S6"/>
    <property type="match status" value="1"/>
</dbReference>
<dbReference type="InterPro" id="IPR035980">
    <property type="entry name" value="Ribosomal_bS6_sf"/>
</dbReference>
<gene>
    <name evidence="4" type="ORF">MACK_002163</name>
</gene>
<evidence type="ECO:0000313" key="4">
    <source>
        <dbReference type="EMBL" id="UKK01350.2"/>
    </source>
</evidence>
<dbReference type="AlphaFoldDB" id="A0A976MBN2"/>
<keyword evidence="3" id="KW-0732">Signal</keyword>
<dbReference type="GO" id="GO:0006412">
    <property type="term" value="P:translation"/>
    <property type="evidence" value="ECO:0007669"/>
    <property type="project" value="InterPro"/>
</dbReference>
<keyword evidence="2" id="KW-0175">Coiled coil</keyword>
<organism evidence="4 5">
    <name type="scientific">Theileria orientalis</name>
    <dbReference type="NCBI Taxonomy" id="68886"/>
    <lineage>
        <taxon>Eukaryota</taxon>
        <taxon>Sar</taxon>
        <taxon>Alveolata</taxon>
        <taxon>Apicomplexa</taxon>
        <taxon>Aconoidasida</taxon>
        <taxon>Piroplasmida</taxon>
        <taxon>Theileriidae</taxon>
        <taxon>Theileria</taxon>
    </lineage>
</organism>
<sequence>MKSTLLLILIIISGCLELQVLATISNSNLCFIPRSSFNYRNRKRSDFLLSASFTERLYKEIRRRIRRSRETVEQKRIRLEKEEKSKRDGLLYPPKTSYELYIATDNQPLESVRNQFGHILSKLKNIGAENIHIYNLGLKTLVRPIKKRYEANFLLLNITVYPSLINYIRLKLLEEKGVLRILVLRDDIADKQRRIYRDSNLYVRHPYFSKDKYKPLLDRLKEPPNV</sequence>
<comment type="similarity">
    <text evidence="1">Belongs to the bacterial ribosomal protein bS6 family.</text>
</comment>
<dbReference type="Pfam" id="PF01250">
    <property type="entry name" value="Ribosomal_S6"/>
    <property type="match status" value="1"/>
</dbReference>
<evidence type="ECO:0000256" key="1">
    <source>
        <dbReference type="ARBA" id="ARBA00009512"/>
    </source>
</evidence>
<feature type="coiled-coil region" evidence="2">
    <location>
        <begin position="58"/>
        <end position="85"/>
    </location>
</feature>
<dbReference type="GO" id="GO:0005840">
    <property type="term" value="C:ribosome"/>
    <property type="evidence" value="ECO:0007669"/>
    <property type="project" value="InterPro"/>
</dbReference>